<dbReference type="Proteomes" id="UP000002729">
    <property type="component" value="Unassembled WGS sequence"/>
</dbReference>
<dbReference type="Gene3D" id="3.40.630.10">
    <property type="entry name" value="Zn peptidases"/>
    <property type="match status" value="1"/>
</dbReference>
<evidence type="ECO:0000313" key="5">
    <source>
        <dbReference type="EMBL" id="EGB06120.1"/>
    </source>
</evidence>
<feature type="domain" description="Peptidase M20 dimerisation" evidence="4">
    <location>
        <begin position="217"/>
        <end position="382"/>
    </location>
</feature>
<dbReference type="GO" id="GO:0008233">
    <property type="term" value="F:peptidase activity"/>
    <property type="evidence" value="ECO:0007669"/>
    <property type="project" value="UniProtKB-KW"/>
</dbReference>
<evidence type="ECO:0000259" key="4">
    <source>
        <dbReference type="Pfam" id="PF07687"/>
    </source>
</evidence>
<dbReference type="AlphaFoldDB" id="F0YFK2"/>
<keyword evidence="3" id="KW-0378">Hydrolase</keyword>
<dbReference type="InterPro" id="IPR051458">
    <property type="entry name" value="Cyt/Met_Dipeptidase"/>
</dbReference>
<keyword evidence="2" id="KW-0479">Metal-binding</keyword>
<organism evidence="6">
    <name type="scientific">Aureococcus anophagefferens</name>
    <name type="common">Harmful bloom alga</name>
    <dbReference type="NCBI Taxonomy" id="44056"/>
    <lineage>
        <taxon>Eukaryota</taxon>
        <taxon>Sar</taxon>
        <taxon>Stramenopiles</taxon>
        <taxon>Ochrophyta</taxon>
        <taxon>Pelagophyceae</taxon>
        <taxon>Pelagomonadales</taxon>
        <taxon>Pelagomonadaceae</taxon>
        <taxon>Aureococcus</taxon>
    </lineage>
</organism>
<dbReference type="InParanoid" id="F0YFK2"/>
<dbReference type="Gene3D" id="3.30.70.360">
    <property type="match status" value="1"/>
</dbReference>
<keyword evidence="1" id="KW-0645">Protease</keyword>
<evidence type="ECO:0000313" key="6">
    <source>
        <dbReference type="Proteomes" id="UP000002729"/>
    </source>
</evidence>
<dbReference type="PANTHER" id="PTHR43270:SF4">
    <property type="entry name" value="CARNOSINE DIPEPTIDASE 2, ISOFORM A"/>
    <property type="match status" value="1"/>
</dbReference>
<dbReference type="Pfam" id="PF07687">
    <property type="entry name" value="M20_dimer"/>
    <property type="match status" value="1"/>
</dbReference>
<protein>
    <recommendedName>
        <fullName evidence="4">Peptidase M20 dimerisation domain-containing protein</fullName>
    </recommendedName>
</protein>
<evidence type="ECO:0000256" key="2">
    <source>
        <dbReference type="ARBA" id="ARBA00022723"/>
    </source>
</evidence>
<name>F0YFK2_AURAN</name>
<dbReference type="Pfam" id="PF01546">
    <property type="entry name" value="Peptidase_M20"/>
    <property type="match status" value="1"/>
</dbReference>
<keyword evidence="6" id="KW-1185">Reference proteome</keyword>
<dbReference type="eggNOG" id="KOG2276">
    <property type="taxonomic scope" value="Eukaryota"/>
</dbReference>
<dbReference type="OrthoDB" id="193968at2759"/>
<accession>F0YFK2</accession>
<dbReference type="InterPro" id="IPR002933">
    <property type="entry name" value="Peptidase_M20"/>
</dbReference>
<dbReference type="InterPro" id="IPR011650">
    <property type="entry name" value="Peptidase_M20_dimer"/>
</dbReference>
<gene>
    <name evidence="5" type="ORF">AURANDRAFT_29643</name>
</gene>
<dbReference type="EMBL" id="GL833136">
    <property type="protein sequence ID" value="EGB06120.1"/>
    <property type="molecule type" value="Genomic_DNA"/>
</dbReference>
<sequence>MLEWTNLRELPKAVDLQPLYDLVDMREEIYISRLREAVGIKGVSAWVDHRPKIVEMIEWTKAWAEKLGCSEARLVENPKKGEDDTLPPMLLVRTVCAYGHLDVQPAKKADGWDTEPFELTETDDGRLCGRGASDDKGPALSWLWAVEAHRKLGLKLPVRLKLLYEGMEEYGSVGIPEFIASEARPPAKRDAGWLADVDHFVVSDNQWLSKTTPCLTYGLRGMAYFECVVEGGKSDLHSGVYGGSVHEPLNDLIHLLGTLRAPPKAGGLHHERIRVPGLLDAVPPVTDEERATYKDLDFDVDTYHREDVSPGCALEGATKEQVLMARWRFPTLSIHGVEGAFADPGAKTVLPRRVAGKFSIRLVPDMDPESTGRLVKAHLEDQWQNVVGSKYPLKVEMIHGGPAWVSKTENPNYVAAARAVERVFGKKPDLTREGGSIPIANWLESATKINVVLLPTSASNDGAHAQNEKWDRTNLRNAPKILATYLHEIAKLVGPRPALCKCDPPTEEELRTPGAFAFAKGFRCRCEI</sequence>
<reference evidence="5 6" key="1">
    <citation type="journal article" date="2011" name="Proc. Natl. Acad. Sci. U.S.A.">
        <title>Niche of harmful alga Aureococcus anophagefferens revealed through ecogenomics.</title>
        <authorList>
            <person name="Gobler C.J."/>
            <person name="Berry D.L."/>
            <person name="Dyhrman S.T."/>
            <person name="Wilhelm S.W."/>
            <person name="Salamov A."/>
            <person name="Lobanov A.V."/>
            <person name="Zhang Y."/>
            <person name="Collier J.L."/>
            <person name="Wurch L.L."/>
            <person name="Kustka A.B."/>
            <person name="Dill B.D."/>
            <person name="Shah M."/>
            <person name="VerBerkmoes N.C."/>
            <person name="Kuo A."/>
            <person name="Terry A."/>
            <person name="Pangilinan J."/>
            <person name="Lindquist E.A."/>
            <person name="Lucas S."/>
            <person name="Paulsen I.T."/>
            <person name="Hattenrath-Lehmann T.K."/>
            <person name="Talmage S.C."/>
            <person name="Walker E.A."/>
            <person name="Koch F."/>
            <person name="Burson A.M."/>
            <person name="Marcoval M.A."/>
            <person name="Tang Y.Z."/>
            <person name="Lecleir G.R."/>
            <person name="Coyne K.J."/>
            <person name="Berg G.M."/>
            <person name="Bertrand E.M."/>
            <person name="Saito M.A."/>
            <person name="Gladyshev V.N."/>
            <person name="Grigoriev I.V."/>
        </authorList>
    </citation>
    <scope>NUCLEOTIDE SEQUENCE [LARGE SCALE GENOMIC DNA]</scope>
    <source>
        <strain evidence="6">CCMP 1984</strain>
    </source>
</reference>
<evidence type="ECO:0000256" key="3">
    <source>
        <dbReference type="ARBA" id="ARBA00022801"/>
    </source>
</evidence>
<proteinExistence type="predicted"/>
<dbReference type="PANTHER" id="PTHR43270">
    <property type="entry name" value="BETA-ALA-HIS DIPEPTIDASE"/>
    <property type="match status" value="1"/>
</dbReference>
<dbReference type="GO" id="GO:0046872">
    <property type="term" value="F:metal ion binding"/>
    <property type="evidence" value="ECO:0007669"/>
    <property type="project" value="UniProtKB-KW"/>
</dbReference>
<dbReference type="RefSeq" id="XP_009039076.1">
    <property type="nucleotide sequence ID" value="XM_009040828.1"/>
</dbReference>
<dbReference type="GeneID" id="20220761"/>
<dbReference type="SUPFAM" id="SSF53187">
    <property type="entry name" value="Zn-dependent exopeptidases"/>
    <property type="match status" value="1"/>
</dbReference>
<dbReference type="OMA" id="CKGNIVM"/>
<dbReference type="KEGG" id="aaf:AURANDRAFT_29643"/>
<dbReference type="GO" id="GO:0006508">
    <property type="term" value="P:proteolysis"/>
    <property type="evidence" value="ECO:0007669"/>
    <property type="project" value="UniProtKB-KW"/>
</dbReference>
<evidence type="ECO:0000256" key="1">
    <source>
        <dbReference type="ARBA" id="ARBA00022670"/>
    </source>
</evidence>